<dbReference type="Gene3D" id="3.40.50.300">
    <property type="entry name" value="P-loop containing nucleotide triphosphate hydrolases"/>
    <property type="match status" value="1"/>
</dbReference>
<dbReference type="GeneID" id="111089575"/>
<keyword evidence="1" id="KW-1185">Reference proteome</keyword>
<feature type="non-terminal residue" evidence="2">
    <location>
        <position position="110"/>
    </location>
</feature>
<protein>
    <submittedName>
        <fullName evidence="2">Origin recognition complex subunit 4-like</fullName>
    </submittedName>
</protein>
<accession>A0ABM1TQ92</accession>
<dbReference type="InterPro" id="IPR027417">
    <property type="entry name" value="P-loop_NTPase"/>
</dbReference>
<dbReference type="Proteomes" id="UP000694941">
    <property type="component" value="Unplaced"/>
</dbReference>
<sequence length="110" mass="12488">MAEKISRRHSITKAKSEFQISRCKKRTAKTSQSSARVRDILKKKLSSNVNHVCCEISTSLECFAEEARHLEDLLWRTVTLGESNSLLIIGPRGCGKSSVSYKNILEFRLF</sequence>
<gene>
    <name evidence="2" type="primary">LOC111089575</name>
</gene>
<dbReference type="RefSeq" id="XP_022258048.1">
    <property type="nucleotide sequence ID" value="XM_022402340.1"/>
</dbReference>
<evidence type="ECO:0000313" key="1">
    <source>
        <dbReference type="Proteomes" id="UP000694941"/>
    </source>
</evidence>
<evidence type="ECO:0000313" key="2">
    <source>
        <dbReference type="RefSeq" id="XP_022258048.1"/>
    </source>
</evidence>
<organism evidence="1 2">
    <name type="scientific">Limulus polyphemus</name>
    <name type="common">Atlantic horseshoe crab</name>
    <dbReference type="NCBI Taxonomy" id="6850"/>
    <lineage>
        <taxon>Eukaryota</taxon>
        <taxon>Metazoa</taxon>
        <taxon>Ecdysozoa</taxon>
        <taxon>Arthropoda</taxon>
        <taxon>Chelicerata</taxon>
        <taxon>Merostomata</taxon>
        <taxon>Xiphosura</taxon>
        <taxon>Limulidae</taxon>
        <taxon>Limulus</taxon>
    </lineage>
</organism>
<name>A0ABM1TQ92_LIMPO</name>
<proteinExistence type="predicted"/>
<reference evidence="2" key="1">
    <citation type="submission" date="2025-08" db="UniProtKB">
        <authorList>
            <consortium name="RefSeq"/>
        </authorList>
    </citation>
    <scope>IDENTIFICATION</scope>
    <source>
        <tissue evidence="2">Muscle</tissue>
    </source>
</reference>